<proteinExistence type="predicted"/>
<dbReference type="Proteomes" id="UP000595662">
    <property type="component" value="Chromosome 1"/>
</dbReference>
<dbReference type="KEGG" id="pdp:PDIP_19890"/>
<dbReference type="VEuPathDB" id="FungiDB:PDIP_19890"/>
<reference evidence="1 2" key="1">
    <citation type="submission" date="2020-08" db="EMBL/GenBank/DDBJ databases">
        <title>The completed genome sequence of the pathogenic ascomycete fungus Penicillium digitatum.</title>
        <authorList>
            <person name="Wang M."/>
        </authorList>
    </citation>
    <scope>NUCLEOTIDE SEQUENCE [LARGE SCALE GENOMIC DNA]</scope>
    <source>
        <strain evidence="1 2">PdW03</strain>
    </source>
</reference>
<organism evidence="1 2">
    <name type="scientific">Penicillium digitatum</name>
    <name type="common">Green mold</name>
    <dbReference type="NCBI Taxonomy" id="36651"/>
    <lineage>
        <taxon>Eukaryota</taxon>
        <taxon>Fungi</taxon>
        <taxon>Dikarya</taxon>
        <taxon>Ascomycota</taxon>
        <taxon>Pezizomycotina</taxon>
        <taxon>Eurotiomycetes</taxon>
        <taxon>Eurotiomycetidae</taxon>
        <taxon>Eurotiales</taxon>
        <taxon>Aspergillaceae</taxon>
        <taxon>Penicillium</taxon>
    </lineage>
</organism>
<accession>A0A7T6XEA0</accession>
<name>A0A7T6XEA0_PENDI</name>
<dbReference type="AlphaFoldDB" id="A0A7T6XEA0"/>
<sequence>MMHRPTCPQQEAQAKDDGNLPHLLAALDLHENYESRSPPAFFHKSSDLSSEEHLSRLLQWRADQGGKLDVLREEVSYFVLGFNLNDFPDMIASYLPGWKTNTLPGSFAHLLYSLFGPLEEVAKLQQSLNNIPEYFNEHRHRAMFVNRIRNINREPKDFKCGATFAPQLPPSWDGERCREGDESLFSRELRMLRDLVEPLRNTAKPFYWITDRIETALEMDNGFMASKESIATLKKDLYEAAWNRRKNYTIYDPRPVWDQQQKGTKLLREYRLQACKGTLYWERWPPVAAQYDKEARSAKQSIIDNDRQAAQNLGFLPPESPQLPKVLVSTQPGIELACITDLEHYDDQIMITVVRISQWLALARGFPAVHLFCDIVRLFTIYGVDVANAVQVEFCKHLTGLPSFPWDPIEWPPLFPFLESEIEVHELCPEEIRSQIARNYWAEQRLRICRSLWCRDDHAIAWDYPLQTLVWGEEKDGRVLALRSPPFQDHARHIPWGLVDLMKEGLWVGEYEDDWLAQFVGFNSE</sequence>
<dbReference type="RefSeq" id="XP_014537165.2">
    <property type="nucleotide sequence ID" value="XM_014681679.2"/>
</dbReference>
<dbReference type="EMBL" id="CP060774">
    <property type="protein sequence ID" value="QQK39563.1"/>
    <property type="molecule type" value="Genomic_DNA"/>
</dbReference>
<protein>
    <submittedName>
        <fullName evidence="1">Uncharacterized protein</fullName>
    </submittedName>
</protein>
<evidence type="ECO:0000313" key="2">
    <source>
        <dbReference type="Proteomes" id="UP000595662"/>
    </source>
</evidence>
<gene>
    <name evidence="1" type="ORF">Pdw03_2417</name>
</gene>
<evidence type="ECO:0000313" key="1">
    <source>
        <dbReference type="EMBL" id="QQK39563.1"/>
    </source>
</evidence>
<dbReference type="GeneID" id="26230312"/>